<keyword evidence="6" id="KW-0418">Kinase</keyword>
<dbReference type="CDD" id="cd00082">
    <property type="entry name" value="HisKA"/>
    <property type="match status" value="1"/>
</dbReference>
<dbReference type="Gene3D" id="3.30.450.20">
    <property type="entry name" value="PAS domain"/>
    <property type="match status" value="2"/>
</dbReference>
<sequence length="664" mass="73764">MVKKANNKPDFNGSDKDQRTVQLSALFAALPDNYFLIDQQGTILSYRVRPGVSLIDDPVAYIGSNVSDILPPAPSALFKEHMRKQHDAQDVVTWEYHIDLEGKRRDREAHLCPLSGSGEMVLVVRDITRRRQAERERAEAEDRLERIISNLPGAVISRRFDGSEFPYHDTNFPKVVYASPQTAEIWGVSAKDMCDIRGLTEPMVNTDDIKDFSKKVRKALENFEAYSFRFRITTFAGEQKWLETNTKAYKHKDGYTYTDGFVLDVTKEVQAQEQLEAQRKIADRAQKLDSIGQLTGGMAHDFNNLLAAIMFSLEMLREEETNEGHLSLIDNCLTAAQRGADLTRSMLAFASKASLDPSVIDLNKLVEETRNWAGRTLPSNIEIETSLSEELSPTMVDVSSTESALLNLLVNARDAMPDGGKLTIETQNVQLDEASLDAHPKKVAPGQYIMLAVSDTGHGIPAEIVARIFEPFFTTKPPDKGAGLGLSMVFGFMQQSGGTVQVTSEAGVGTVFKLYFKAYLEEDEGLVEDTIQIKNLLGDGRKILVVEDDKMVLSILVKTLEKAGYLVTSAKTGDEALALFKADPRFDLLLTDIMMPGTLKGRALSRAVREFVPDLPVVFMSGYENEAIDQNNEPYSGDIRLTKPVSRIDMLTAIKTSLTAQLKD</sequence>
<keyword evidence="3 9" id="KW-0597">Phosphoprotein</keyword>
<feature type="domain" description="Response regulatory" evidence="12">
    <location>
        <begin position="542"/>
        <end position="658"/>
    </location>
</feature>
<dbReference type="Pfam" id="PF00512">
    <property type="entry name" value="HisKA"/>
    <property type="match status" value="1"/>
</dbReference>
<keyword evidence="7" id="KW-0067">ATP-binding</keyword>
<feature type="domain" description="Histidine kinase" evidence="11">
    <location>
        <begin position="297"/>
        <end position="520"/>
    </location>
</feature>
<evidence type="ECO:0000256" key="10">
    <source>
        <dbReference type="SAM" id="Coils"/>
    </source>
</evidence>
<dbReference type="InterPro" id="IPR003661">
    <property type="entry name" value="HisK_dim/P_dom"/>
</dbReference>
<dbReference type="PROSITE" id="PS50113">
    <property type="entry name" value="PAC"/>
    <property type="match status" value="1"/>
</dbReference>
<dbReference type="InterPro" id="IPR036097">
    <property type="entry name" value="HisK_dim/P_sf"/>
</dbReference>
<evidence type="ECO:0000256" key="4">
    <source>
        <dbReference type="ARBA" id="ARBA00022679"/>
    </source>
</evidence>
<dbReference type="EMBL" id="WQLV01000005">
    <property type="protein sequence ID" value="MVO16258.1"/>
    <property type="molecule type" value="Genomic_DNA"/>
</dbReference>
<dbReference type="NCBIfam" id="TIGR00229">
    <property type="entry name" value="sensory_box"/>
    <property type="match status" value="1"/>
</dbReference>
<organism evidence="14 15">
    <name type="scientific">Parasedimentitalea huanghaiensis</name>
    <dbReference type="NCBI Taxonomy" id="2682100"/>
    <lineage>
        <taxon>Bacteria</taxon>
        <taxon>Pseudomonadati</taxon>
        <taxon>Pseudomonadota</taxon>
        <taxon>Alphaproteobacteria</taxon>
        <taxon>Rhodobacterales</taxon>
        <taxon>Paracoccaceae</taxon>
        <taxon>Parasedimentitalea</taxon>
    </lineage>
</organism>
<dbReference type="Pfam" id="PF08447">
    <property type="entry name" value="PAS_3"/>
    <property type="match status" value="1"/>
</dbReference>
<dbReference type="Gene3D" id="3.40.50.2300">
    <property type="match status" value="1"/>
</dbReference>
<dbReference type="GO" id="GO:0005524">
    <property type="term" value="F:ATP binding"/>
    <property type="evidence" value="ECO:0007669"/>
    <property type="project" value="UniProtKB-KW"/>
</dbReference>
<evidence type="ECO:0000256" key="7">
    <source>
        <dbReference type="ARBA" id="ARBA00022840"/>
    </source>
</evidence>
<feature type="domain" description="PAC" evidence="13">
    <location>
        <begin position="226"/>
        <end position="277"/>
    </location>
</feature>
<evidence type="ECO:0000313" key="14">
    <source>
        <dbReference type="EMBL" id="MVO16258.1"/>
    </source>
</evidence>
<dbReference type="InterPro" id="IPR013655">
    <property type="entry name" value="PAS_fold_3"/>
</dbReference>
<evidence type="ECO:0000313" key="15">
    <source>
        <dbReference type="Proteomes" id="UP000478892"/>
    </source>
</evidence>
<dbReference type="InterPro" id="IPR035965">
    <property type="entry name" value="PAS-like_dom_sf"/>
</dbReference>
<name>A0A6L6WG56_9RHOB</name>
<feature type="coiled-coil region" evidence="10">
    <location>
        <begin position="123"/>
        <end position="150"/>
    </location>
</feature>
<keyword evidence="10" id="KW-0175">Coiled coil</keyword>
<dbReference type="Proteomes" id="UP000478892">
    <property type="component" value="Unassembled WGS sequence"/>
</dbReference>
<dbReference type="InterPro" id="IPR004358">
    <property type="entry name" value="Sig_transdc_His_kin-like_C"/>
</dbReference>
<dbReference type="InterPro" id="IPR036890">
    <property type="entry name" value="HATPase_C_sf"/>
</dbReference>
<dbReference type="RefSeq" id="WP_157022502.1">
    <property type="nucleotide sequence ID" value="NZ_WQLV01000005.1"/>
</dbReference>
<dbReference type="PRINTS" id="PR00344">
    <property type="entry name" value="BCTRLSENSOR"/>
</dbReference>
<dbReference type="SUPFAM" id="SSF47384">
    <property type="entry name" value="Homodimeric domain of signal transducing histidine kinase"/>
    <property type="match status" value="1"/>
</dbReference>
<dbReference type="InterPro" id="IPR001789">
    <property type="entry name" value="Sig_transdc_resp-reg_receiver"/>
</dbReference>
<dbReference type="InterPro" id="IPR000700">
    <property type="entry name" value="PAS-assoc_C"/>
</dbReference>
<proteinExistence type="predicted"/>
<dbReference type="Gene3D" id="1.10.287.130">
    <property type="match status" value="1"/>
</dbReference>
<protein>
    <recommendedName>
        <fullName evidence="2">histidine kinase</fullName>
        <ecNumber evidence="2">2.7.13.3</ecNumber>
    </recommendedName>
</protein>
<evidence type="ECO:0000259" key="12">
    <source>
        <dbReference type="PROSITE" id="PS50110"/>
    </source>
</evidence>
<dbReference type="PANTHER" id="PTHR43065">
    <property type="entry name" value="SENSOR HISTIDINE KINASE"/>
    <property type="match status" value="1"/>
</dbReference>
<comment type="caution">
    <text evidence="14">The sequence shown here is derived from an EMBL/GenBank/DDBJ whole genome shotgun (WGS) entry which is preliminary data.</text>
</comment>
<dbReference type="Pfam" id="PF02518">
    <property type="entry name" value="HATPase_c"/>
    <property type="match status" value="1"/>
</dbReference>
<dbReference type="SUPFAM" id="SSF55785">
    <property type="entry name" value="PYP-like sensor domain (PAS domain)"/>
    <property type="match status" value="2"/>
</dbReference>
<evidence type="ECO:0000259" key="13">
    <source>
        <dbReference type="PROSITE" id="PS50113"/>
    </source>
</evidence>
<dbReference type="InterPro" id="IPR000014">
    <property type="entry name" value="PAS"/>
</dbReference>
<dbReference type="PROSITE" id="PS50109">
    <property type="entry name" value="HIS_KIN"/>
    <property type="match status" value="1"/>
</dbReference>
<keyword evidence="8" id="KW-0902">Two-component regulatory system</keyword>
<evidence type="ECO:0000256" key="1">
    <source>
        <dbReference type="ARBA" id="ARBA00000085"/>
    </source>
</evidence>
<dbReference type="InterPro" id="IPR003594">
    <property type="entry name" value="HATPase_dom"/>
</dbReference>
<dbReference type="EC" id="2.7.13.3" evidence="2"/>
<dbReference type="SMART" id="SM00388">
    <property type="entry name" value="HisKA"/>
    <property type="match status" value="1"/>
</dbReference>
<accession>A0A6L6WG56</accession>
<evidence type="ECO:0000256" key="6">
    <source>
        <dbReference type="ARBA" id="ARBA00022777"/>
    </source>
</evidence>
<comment type="catalytic activity">
    <reaction evidence="1">
        <text>ATP + protein L-histidine = ADP + protein N-phospho-L-histidine.</text>
        <dbReference type="EC" id="2.7.13.3"/>
    </reaction>
</comment>
<keyword evidence="5" id="KW-0547">Nucleotide-binding</keyword>
<dbReference type="PANTHER" id="PTHR43065:SF46">
    <property type="entry name" value="C4-DICARBOXYLATE TRANSPORT SENSOR PROTEIN DCTB"/>
    <property type="match status" value="1"/>
</dbReference>
<keyword evidence="4" id="KW-0808">Transferase</keyword>
<dbReference type="SMART" id="SM00448">
    <property type="entry name" value="REC"/>
    <property type="match status" value="1"/>
</dbReference>
<evidence type="ECO:0000256" key="9">
    <source>
        <dbReference type="PROSITE-ProRule" id="PRU00169"/>
    </source>
</evidence>
<gene>
    <name evidence="14" type="ORF">GO984_10595</name>
</gene>
<dbReference type="SUPFAM" id="SSF52172">
    <property type="entry name" value="CheY-like"/>
    <property type="match status" value="1"/>
</dbReference>
<dbReference type="InterPro" id="IPR011006">
    <property type="entry name" value="CheY-like_superfamily"/>
</dbReference>
<evidence type="ECO:0000256" key="8">
    <source>
        <dbReference type="ARBA" id="ARBA00023012"/>
    </source>
</evidence>
<evidence type="ECO:0000256" key="3">
    <source>
        <dbReference type="ARBA" id="ARBA00022553"/>
    </source>
</evidence>
<feature type="modified residue" description="4-aspartylphosphate" evidence="9">
    <location>
        <position position="592"/>
    </location>
</feature>
<dbReference type="GO" id="GO:0000155">
    <property type="term" value="F:phosphorelay sensor kinase activity"/>
    <property type="evidence" value="ECO:0007669"/>
    <property type="project" value="InterPro"/>
</dbReference>
<evidence type="ECO:0000256" key="5">
    <source>
        <dbReference type="ARBA" id="ARBA00022741"/>
    </source>
</evidence>
<evidence type="ECO:0000259" key="11">
    <source>
        <dbReference type="PROSITE" id="PS50109"/>
    </source>
</evidence>
<evidence type="ECO:0000256" key="2">
    <source>
        <dbReference type="ARBA" id="ARBA00012438"/>
    </source>
</evidence>
<keyword evidence="15" id="KW-1185">Reference proteome</keyword>
<dbReference type="SUPFAM" id="SSF55874">
    <property type="entry name" value="ATPase domain of HSP90 chaperone/DNA topoisomerase II/histidine kinase"/>
    <property type="match status" value="1"/>
</dbReference>
<dbReference type="PROSITE" id="PS50110">
    <property type="entry name" value="RESPONSE_REGULATORY"/>
    <property type="match status" value="1"/>
</dbReference>
<dbReference type="Gene3D" id="3.30.565.10">
    <property type="entry name" value="Histidine kinase-like ATPase, C-terminal domain"/>
    <property type="match status" value="1"/>
</dbReference>
<reference evidence="14 15" key="1">
    <citation type="submission" date="2019-12" db="EMBL/GenBank/DDBJ databases">
        <authorList>
            <person name="Zhang Y.-J."/>
        </authorList>
    </citation>
    <scope>NUCLEOTIDE SEQUENCE [LARGE SCALE GENOMIC DNA]</scope>
    <source>
        <strain evidence="14 15">CY05</strain>
    </source>
</reference>
<dbReference type="SMART" id="SM00387">
    <property type="entry name" value="HATPase_c"/>
    <property type="match status" value="1"/>
</dbReference>
<dbReference type="AlphaFoldDB" id="A0A6L6WG56"/>
<dbReference type="InterPro" id="IPR005467">
    <property type="entry name" value="His_kinase_dom"/>
</dbReference>
<dbReference type="Pfam" id="PF00072">
    <property type="entry name" value="Response_reg"/>
    <property type="match status" value="1"/>
</dbReference>